<sequence>MSWPSRHPTRLSRRSWTLPLRGDVKFADVDWYALPNMGRTRMKAQYYDPFDIDPQRTTWSW</sequence>
<reference evidence="2" key="1">
    <citation type="journal article" date="2019" name="Int. J. Syst. Evol. Microbiol.">
        <title>The Global Catalogue of Microorganisms (GCM) 10K type strain sequencing project: providing services to taxonomists for standard genome sequencing and annotation.</title>
        <authorList>
            <consortium name="The Broad Institute Genomics Platform"/>
            <consortium name="The Broad Institute Genome Sequencing Center for Infectious Disease"/>
            <person name="Wu L."/>
            <person name="Ma J."/>
        </authorList>
    </citation>
    <scope>NUCLEOTIDE SEQUENCE [LARGE SCALE GENOMIC DNA]</scope>
    <source>
        <strain evidence="2">JCM 31486</strain>
    </source>
</reference>
<evidence type="ECO:0000313" key="2">
    <source>
        <dbReference type="Proteomes" id="UP001597045"/>
    </source>
</evidence>
<gene>
    <name evidence="1" type="ORF">ACFQ1S_03355</name>
</gene>
<evidence type="ECO:0008006" key="3">
    <source>
        <dbReference type="Google" id="ProtNLM"/>
    </source>
</evidence>
<dbReference type="Proteomes" id="UP001597045">
    <property type="component" value="Unassembled WGS sequence"/>
</dbReference>
<protein>
    <recommendedName>
        <fullName evidence="3">Berberine/berberine-like domain-containing protein</fullName>
    </recommendedName>
</protein>
<comment type="caution">
    <text evidence="1">The sequence shown here is derived from an EMBL/GenBank/DDBJ whole genome shotgun (WGS) entry which is preliminary data.</text>
</comment>
<feature type="non-terminal residue" evidence="1">
    <location>
        <position position="61"/>
    </location>
</feature>
<name>A0ABW3M6U1_9PSEU</name>
<organism evidence="1 2">
    <name type="scientific">Kibdelosporangium lantanae</name>
    <dbReference type="NCBI Taxonomy" id="1497396"/>
    <lineage>
        <taxon>Bacteria</taxon>
        <taxon>Bacillati</taxon>
        <taxon>Actinomycetota</taxon>
        <taxon>Actinomycetes</taxon>
        <taxon>Pseudonocardiales</taxon>
        <taxon>Pseudonocardiaceae</taxon>
        <taxon>Kibdelosporangium</taxon>
    </lineage>
</organism>
<dbReference type="InterPro" id="IPR016039">
    <property type="entry name" value="Thiolase-like"/>
</dbReference>
<evidence type="ECO:0000313" key="1">
    <source>
        <dbReference type="EMBL" id="MFD1044695.1"/>
    </source>
</evidence>
<proteinExistence type="predicted"/>
<keyword evidence="2" id="KW-1185">Reference proteome</keyword>
<accession>A0ABW3M6U1</accession>
<dbReference type="Gene3D" id="3.40.47.10">
    <property type="match status" value="1"/>
</dbReference>
<dbReference type="EMBL" id="JBHTIS010000105">
    <property type="protein sequence ID" value="MFD1044695.1"/>
    <property type="molecule type" value="Genomic_DNA"/>
</dbReference>